<feature type="transmembrane region" description="Helical" evidence="1">
    <location>
        <begin position="30"/>
        <end position="48"/>
    </location>
</feature>
<feature type="transmembrane region" description="Helical" evidence="1">
    <location>
        <begin position="242"/>
        <end position="264"/>
    </location>
</feature>
<organism evidence="2 3">
    <name type="scientific">Bradyrhizobium valentinum</name>
    <dbReference type="NCBI Taxonomy" id="1518501"/>
    <lineage>
        <taxon>Bacteria</taxon>
        <taxon>Pseudomonadati</taxon>
        <taxon>Pseudomonadota</taxon>
        <taxon>Alphaproteobacteria</taxon>
        <taxon>Hyphomicrobiales</taxon>
        <taxon>Nitrobacteraceae</taxon>
        <taxon>Bradyrhizobium</taxon>
    </lineage>
</organism>
<keyword evidence="1" id="KW-0812">Transmembrane</keyword>
<dbReference type="OrthoDB" id="3760751at2"/>
<keyword evidence="1" id="KW-1133">Transmembrane helix</keyword>
<protein>
    <recommendedName>
        <fullName evidence="4">Glycosyltransferase RgtA/B/C/D-like domain-containing protein</fullName>
    </recommendedName>
</protein>
<feature type="transmembrane region" description="Helical" evidence="1">
    <location>
        <begin position="364"/>
        <end position="383"/>
    </location>
</feature>
<evidence type="ECO:0000313" key="3">
    <source>
        <dbReference type="Proteomes" id="UP000051913"/>
    </source>
</evidence>
<keyword evidence="1" id="KW-0472">Membrane</keyword>
<evidence type="ECO:0008006" key="4">
    <source>
        <dbReference type="Google" id="ProtNLM"/>
    </source>
</evidence>
<feature type="transmembrane region" description="Helical" evidence="1">
    <location>
        <begin position="136"/>
        <end position="155"/>
    </location>
</feature>
<dbReference type="AlphaFoldDB" id="A0A0R3L584"/>
<dbReference type="RefSeq" id="WP_057853633.1">
    <property type="nucleotide sequence ID" value="NZ_LLXX01000165.1"/>
</dbReference>
<feature type="transmembrane region" description="Helical" evidence="1">
    <location>
        <begin position="161"/>
        <end position="182"/>
    </location>
</feature>
<dbReference type="STRING" id="1518501.CQ10_33845"/>
<comment type="caution">
    <text evidence="2">The sequence shown here is derived from an EMBL/GenBank/DDBJ whole genome shotgun (WGS) entry which is preliminary data.</text>
</comment>
<gene>
    <name evidence="2" type="ORF">CP49_27805</name>
</gene>
<evidence type="ECO:0000313" key="2">
    <source>
        <dbReference type="EMBL" id="KRR00355.1"/>
    </source>
</evidence>
<keyword evidence="3" id="KW-1185">Reference proteome</keyword>
<evidence type="ECO:0000256" key="1">
    <source>
        <dbReference type="SAM" id="Phobius"/>
    </source>
</evidence>
<feature type="transmembrane region" description="Helical" evidence="1">
    <location>
        <begin position="110"/>
        <end position="129"/>
    </location>
</feature>
<feature type="transmembrane region" description="Helical" evidence="1">
    <location>
        <begin position="189"/>
        <end position="205"/>
    </location>
</feature>
<feature type="transmembrane region" description="Helical" evidence="1">
    <location>
        <begin position="420"/>
        <end position="440"/>
    </location>
</feature>
<feature type="transmembrane region" description="Helical" evidence="1">
    <location>
        <begin position="318"/>
        <end position="344"/>
    </location>
</feature>
<sequence length="565" mass="61489">MALEQVDDDGSGFARPKLGLAFAARDAETLLVLLVLSVALVIGLATAADYGLSTDEFNTDDYGPKALAWYTSAFADRSQFETVEEYLWMYGPWFQMLVAAVQQLELASSITVRHVMTFLFGLAGLAAVVPMARLTVGYWAGLTALTLCLLTGYLYGNLFFAPIDVPFLFAMSWSTLLIVLMVRQDVPSWPLTLATGLATGLAIGTRTGGVITHAYLVGGMSLCALEALLRHGRAGYGQVRQIALHTLLVILVAWLTAIALWPWLQIGHPLTQFLEAYRHFAPLDTSFEFQNWGRRTFTDKLPAWYIPGQLAARLPEGFLALLLLGMAVWIGAAGSWTRAALGALRRSGIVGLRPVAAELARSRAVLVVSVAAFGPIGVLILQGSTLYDGVRHVLFVIPMLAIVAARGLMSLLPFLRRLPIVSAALGVAHAAVIVVTLVILHPLEYIAMNSLAGGVAGAYGRFDLDYWGMAAPEALRRLEGRIDAEGRFAGDPPRVLVCLGWREQLAGVMFRRNWIAETDLQKADYLIATERWPCANGTSAVLVDEVIRFGRPFAQVYANRRELGD</sequence>
<dbReference type="EMBL" id="LLXX01000165">
    <property type="protein sequence ID" value="KRR00355.1"/>
    <property type="molecule type" value="Genomic_DNA"/>
</dbReference>
<feature type="transmembrane region" description="Helical" evidence="1">
    <location>
        <begin position="211"/>
        <end position="230"/>
    </location>
</feature>
<reference evidence="2 3" key="1">
    <citation type="submission" date="2014-03" db="EMBL/GenBank/DDBJ databases">
        <title>Bradyrhizobium valentinum sp. nov., isolated from effective nodules of Lupinus mariae-josephae, a lupine endemic of basic-lime soils in Eastern Spain.</title>
        <authorList>
            <person name="Duran D."/>
            <person name="Rey L."/>
            <person name="Navarro A."/>
            <person name="Busquets A."/>
            <person name="Imperial J."/>
            <person name="Ruiz-Argueso T."/>
        </authorList>
    </citation>
    <scope>NUCLEOTIDE SEQUENCE [LARGE SCALE GENOMIC DNA]</scope>
    <source>
        <strain evidence="2 3">LmjM3</strain>
    </source>
</reference>
<accession>A0A0R3L584</accession>
<proteinExistence type="predicted"/>
<feature type="transmembrane region" description="Helical" evidence="1">
    <location>
        <begin position="389"/>
        <end position="408"/>
    </location>
</feature>
<dbReference type="Proteomes" id="UP000051913">
    <property type="component" value="Unassembled WGS sequence"/>
</dbReference>
<name>A0A0R3L584_9BRAD</name>